<gene>
    <name evidence="1" type="ORF">GNY06_01875</name>
</gene>
<keyword evidence="2" id="KW-1185">Reference proteome</keyword>
<evidence type="ECO:0000313" key="1">
    <source>
        <dbReference type="EMBL" id="NAW50186.1"/>
    </source>
</evidence>
<name>A0A845PTD2_9FLAO</name>
<dbReference type="AlphaFoldDB" id="A0A845PTD2"/>
<dbReference type="EMBL" id="JAAABJ010000211">
    <property type="protein sequence ID" value="NAW50186.1"/>
    <property type="molecule type" value="Genomic_DNA"/>
</dbReference>
<dbReference type="Proteomes" id="UP000553459">
    <property type="component" value="Unassembled WGS sequence"/>
</dbReference>
<reference evidence="1 2" key="1">
    <citation type="submission" date="2019-11" db="EMBL/GenBank/DDBJ databases">
        <title>Characterization of Elizabethkingia argenteiflava sp. nov., isolated from inner surface of Soybean Pods.</title>
        <authorList>
            <person name="Mo S."/>
        </authorList>
    </citation>
    <scope>NUCLEOTIDE SEQUENCE [LARGE SCALE GENOMIC DNA]</scope>
    <source>
        <strain evidence="1 2">YB22</strain>
    </source>
</reference>
<protein>
    <submittedName>
        <fullName evidence="1">Alpha/beta hydrolase</fullName>
    </submittedName>
</protein>
<evidence type="ECO:0000313" key="2">
    <source>
        <dbReference type="Proteomes" id="UP000553459"/>
    </source>
</evidence>
<dbReference type="GO" id="GO:0016787">
    <property type="term" value="F:hydrolase activity"/>
    <property type="evidence" value="ECO:0007669"/>
    <property type="project" value="UniProtKB-KW"/>
</dbReference>
<proteinExistence type="predicted"/>
<dbReference type="SUPFAM" id="SSF53474">
    <property type="entry name" value="alpha/beta-Hydrolases"/>
    <property type="match status" value="1"/>
</dbReference>
<sequence>MKNQDSKIKLYIISGMGANARVFDNIRFNQQIQPVFIDWLLPKRNEDFHHYISRMAENIDPTEEFYLLGYSFGGILVQEIHKIKPAKCVVILASIQSYREKSCFFIWNRIFPLYYILPLRLFSCRKLLSYVLFGSLKNRKNRKLHQYFSLWHPYYLKWSIRQILNWRGEKQKKVIQILGDKDIVFPLKNSKPDYIIKGATHLFPITKPKEVTAILREIFV</sequence>
<dbReference type="InterPro" id="IPR029058">
    <property type="entry name" value="AB_hydrolase_fold"/>
</dbReference>
<accession>A0A845PTD2</accession>
<organism evidence="1 2">
    <name type="scientific">Elizabethkingia argenteiflava</name>
    <dbReference type="NCBI Taxonomy" id="2681556"/>
    <lineage>
        <taxon>Bacteria</taxon>
        <taxon>Pseudomonadati</taxon>
        <taxon>Bacteroidota</taxon>
        <taxon>Flavobacteriia</taxon>
        <taxon>Flavobacteriales</taxon>
        <taxon>Weeksellaceae</taxon>
        <taxon>Elizabethkingia</taxon>
    </lineage>
</organism>
<dbReference type="RefSeq" id="WP_166518550.1">
    <property type="nucleotide sequence ID" value="NZ_JAAABJ010000211.1"/>
</dbReference>
<comment type="caution">
    <text evidence="1">The sequence shown here is derived from an EMBL/GenBank/DDBJ whole genome shotgun (WGS) entry which is preliminary data.</text>
</comment>
<keyword evidence="1" id="KW-0378">Hydrolase</keyword>
<dbReference type="Gene3D" id="3.40.50.1820">
    <property type="entry name" value="alpha/beta hydrolase"/>
    <property type="match status" value="1"/>
</dbReference>